<evidence type="ECO:0000313" key="1">
    <source>
        <dbReference type="EMBL" id="KAF9623945.1"/>
    </source>
</evidence>
<reference evidence="1 2" key="1">
    <citation type="submission" date="2020-10" db="EMBL/GenBank/DDBJ databases">
        <title>The Coptis chinensis genome and diversification of protoberbering-type alkaloids.</title>
        <authorList>
            <person name="Wang B."/>
            <person name="Shu S."/>
            <person name="Song C."/>
            <person name="Liu Y."/>
        </authorList>
    </citation>
    <scope>NUCLEOTIDE SEQUENCE [LARGE SCALE GENOMIC DNA]</scope>
    <source>
        <strain evidence="1">HL-2020</strain>
        <tissue evidence="1">Leaf</tissue>
    </source>
</reference>
<dbReference type="Proteomes" id="UP000631114">
    <property type="component" value="Unassembled WGS sequence"/>
</dbReference>
<accession>A0A835IRU4</accession>
<evidence type="ECO:0000313" key="2">
    <source>
        <dbReference type="Proteomes" id="UP000631114"/>
    </source>
</evidence>
<dbReference type="OrthoDB" id="1021286at2759"/>
<proteinExistence type="predicted"/>
<dbReference type="AlphaFoldDB" id="A0A835IRU4"/>
<keyword evidence="2" id="KW-1185">Reference proteome</keyword>
<protein>
    <submittedName>
        <fullName evidence="1">Uncharacterized protein</fullName>
    </submittedName>
</protein>
<dbReference type="EMBL" id="JADFTS010000001">
    <property type="protein sequence ID" value="KAF9623945.1"/>
    <property type="molecule type" value="Genomic_DNA"/>
</dbReference>
<organism evidence="1 2">
    <name type="scientific">Coptis chinensis</name>
    <dbReference type="NCBI Taxonomy" id="261450"/>
    <lineage>
        <taxon>Eukaryota</taxon>
        <taxon>Viridiplantae</taxon>
        <taxon>Streptophyta</taxon>
        <taxon>Embryophyta</taxon>
        <taxon>Tracheophyta</taxon>
        <taxon>Spermatophyta</taxon>
        <taxon>Magnoliopsida</taxon>
        <taxon>Ranunculales</taxon>
        <taxon>Ranunculaceae</taxon>
        <taxon>Coptidoideae</taxon>
        <taxon>Coptis</taxon>
    </lineage>
</organism>
<comment type="caution">
    <text evidence="1">The sequence shown here is derived from an EMBL/GenBank/DDBJ whole genome shotgun (WGS) entry which is preliminary data.</text>
</comment>
<sequence>MDVYIPEEYVKIRRREKAAVADARRWSEMVSDSSKVNQENRKFQSSSVFMSQKEVLVSEIARDEVPLIPKRLGLLPKQVLILFWPLAKHHHQPMKLVIHFSEHLPEPN</sequence>
<name>A0A835IRU4_9MAGN</name>
<gene>
    <name evidence="1" type="ORF">IFM89_006672</name>
</gene>